<comment type="caution">
    <text evidence="1">The sequence shown here is derived from an EMBL/GenBank/DDBJ whole genome shotgun (WGS) entry which is preliminary data.</text>
</comment>
<evidence type="ECO:0000313" key="1">
    <source>
        <dbReference type="EMBL" id="CAG8806494.1"/>
    </source>
</evidence>
<name>A0A9N9K114_9GLOM</name>
<proteinExistence type="predicted"/>
<gene>
    <name evidence="1" type="ORF">DERYTH_LOCUS24482</name>
</gene>
<dbReference type="AlphaFoldDB" id="A0A9N9K114"/>
<organism evidence="1 2">
    <name type="scientific">Dentiscutata erythropus</name>
    <dbReference type="NCBI Taxonomy" id="1348616"/>
    <lineage>
        <taxon>Eukaryota</taxon>
        <taxon>Fungi</taxon>
        <taxon>Fungi incertae sedis</taxon>
        <taxon>Mucoromycota</taxon>
        <taxon>Glomeromycotina</taxon>
        <taxon>Glomeromycetes</taxon>
        <taxon>Diversisporales</taxon>
        <taxon>Gigasporaceae</taxon>
        <taxon>Dentiscutata</taxon>
    </lineage>
</organism>
<accession>A0A9N9K114</accession>
<protein>
    <submittedName>
        <fullName evidence="1">4486_t:CDS:1</fullName>
    </submittedName>
</protein>
<keyword evidence="2" id="KW-1185">Reference proteome</keyword>
<reference evidence="1" key="1">
    <citation type="submission" date="2021-06" db="EMBL/GenBank/DDBJ databases">
        <authorList>
            <person name="Kallberg Y."/>
            <person name="Tangrot J."/>
            <person name="Rosling A."/>
        </authorList>
    </citation>
    <scope>NUCLEOTIDE SEQUENCE</scope>
    <source>
        <strain evidence="1">MA453B</strain>
    </source>
</reference>
<dbReference type="EMBL" id="CAJVPY010041300">
    <property type="protein sequence ID" value="CAG8806494.1"/>
    <property type="molecule type" value="Genomic_DNA"/>
</dbReference>
<sequence>SLYEDKKVIKNNKSNESKGIKIYKTQTSNVHTFNFSIQPKNATDEEQHAYETKQIDFEITEEQHAYETKQIDFEITEGSQFQV</sequence>
<evidence type="ECO:0000313" key="2">
    <source>
        <dbReference type="Proteomes" id="UP000789405"/>
    </source>
</evidence>
<feature type="non-terminal residue" evidence="1">
    <location>
        <position position="83"/>
    </location>
</feature>
<dbReference type="Proteomes" id="UP000789405">
    <property type="component" value="Unassembled WGS sequence"/>
</dbReference>